<dbReference type="SUPFAM" id="SSF53448">
    <property type="entry name" value="Nucleotide-diphospho-sugar transferases"/>
    <property type="match status" value="1"/>
</dbReference>
<dbReference type="InterPro" id="IPR001173">
    <property type="entry name" value="Glyco_trans_2-like"/>
</dbReference>
<dbReference type="InterPro" id="IPR029044">
    <property type="entry name" value="Nucleotide-diphossugar_trans"/>
</dbReference>
<feature type="transmembrane region" description="Helical" evidence="1">
    <location>
        <begin position="324"/>
        <end position="344"/>
    </location>
</feature>
<comment type="caution">
    <text evidence="3">The sequence shown here is derived from an EMBL/GenBank/DDBJ whole genome shotgun (WGS) entry which is preliminary data.</text>
</comment>
<dbReference type="AlphaFoldDB" id="A0A094Q5F0"/>
<protein>
    <recommendedName>
        <fullName evidence="2">Glycosyltransferase 2-like domain-containing protein</fullName>
    </recommendedName>
</protein>
<evidence type="ECO:0000256" key="1">
    <source>
        <dbReference type="SAM" id="Phobius"/>
    </source>
</evidence>
<keyword evidence="1" id="KW-0472">Membrane</keyword>
<dbReference type="PANTHER" id="PTHR43646">
    <property type="entry name" value="GLYCOSYLTRANSFERASE"/>
    <property type="match status" value="1"/>
</dbReference>
<accession>A0A094Q5F0</accession>
<dbReference type="EMBL" id="JNSK01000045">
    <property type="protein sequence ID" value="KGA17319.1"/>
    <property type="molecule type" value="Genomic_DNA"/>
</dbReference>
<proteinExistence type="predicted"/>
<dbReference type="Gene3D" id="3.90.550.10">
    <property type="entry name" value="Spore Coat Polysaccharide Biosynthesis Protein SpsA, Chain A"/>
    <property type="match status" value="1"/>
</dbReference>
<feature type="transmembrane region" description="Helical" evidence="1">
    <location>
        <begin position="268"/>
        <end position="287"/>
    </location>
</feature>
<evidence type="ECO:0000313" key="3">
    <source>
        <dbReference type="EMBL" id="KGA17319.1"/>
    </source>
</evidence>
<keyword evidence="1" id="KW-1133">Transmembrane helix</keyword>
<organism evidence="3">
    <name type="scientific">freshwater metagenome</name>
    <dbReference type="NCBI Taxonomy" id="449393"/>
    <lineage>
        <taxon>unclassified sequences</taxon>
        <taxon>metagenomes</taxon>
        <taxon>ecological metagenomes</taxon>
    </lineage>
</organism>
<keyword evidence="1" id="KW-0812">Transmembrane</keyword>
<feature type="transmembrane region" description="Helical" evidence="1">
    <location>
        <begin position="6"/>
        <end position="27"/>
    </location>
</feature>
<sequence>MSALLSLSVVINAFLLSMAIFNAITIIRPRSQSSQNLSFSLLVPCRNEAENAKDLVASLRAIDHPNFEVIFIDDNSTDGTGNLLRQAIANLPYMKVVNAEPLPDGWMGKPWALSQGLSHATRDYIVTIDADVRLEPNALSAMDAVLQRTGSDFLSPYPCQEAVTLSERLIQPLLQWTWMTTVPLRLAMQSSRKSLAVANGQFLLVKKSALESCGGFTTIKSSVLDDIDMARALIHSGFRGGVCDGSTIASTRMYSSFKEIRAGYGKSMSTGFGGVFGSIALVFVMAISGILPFIGSIAGSPIATASLLMVIASRLVSAVSSRSLLIDALLHPISALLFIYLLIYSNLFHSRITWKGRPV</sequence>
<reference evidence="3" key="1">
    <citation type="submission" date="2014-05" db="EMBL/GenBank/DDBJ databases">
        <title>Key roles for freshwater Actinobacteria revealed by deep metagenomic sequencing.</title>
        <authorList>
            <person name="Ghai R."/>
            <person name="Mizuno C.M."/>
            <person name="Picazo A."/>
            <person name="Camacho A."/>
            <person name="Rodriguez-Valera F."/>
        </authorList>
    </citation>
    <scope>NUCLEOTIDE SEQUENCE</scope>
</reference>
<dbReference type="PANTHER" id="PTHR43646:SF3">
    <property type="entry name" value="SLR1566 PROTEIN"/>
    <property type="match status" value="1"/>
</dbReference>
<evidence type="ECO:0000259" key="2">
    <source>
        <dbReference type="Pfam" id="PF00535"/>
    </source>
</evidence>
<dbReference type="CDD" id="cd06423">
    <property type="entry name" value="CESA_like"/>
    <property type="match status" value="1"/>
</dbReference>
<name>A0A094Q5F0_9ZZZZ</name>
<feature type="domain" description="Glycosyltransferase 2-like" evidence="2">
    <location>
        <begin position="40"/>
        <end position="212"/>
    </location>
</feature>
<dbReference type="Pfam" id="PF00535">
    <property type="entry name" value="Glycos_transf_2"/>
    <property type="match status" value="1"/>
</dbReference>
<gene>
    <name evidence="3" type="ORF">GM50_11990</name>
</gene>